<dbReference type="GO" id="GO:0005199">
    <property type="term" value="F:structural constituent of cell wall"/>
    <property type="evidence" value="ECO:0007669"/>
    <property type="project" value="InterPro"/>
</dbReference>
<protein>
    <recommendedName>
        <fullName evidence="6">Hydrophobin</fullName>
    </recommendedName>
</protein>
<sequence length="108" mass="10599">MFARLAGTIALALAIPMVAATPAPLTARTDICNTGSLQCCNMAKDGSPTANAMGALLGVAVPVGGFLAMNCNPISVVGALGVYPLAESPSSVLAQNGLVNVGCSPIAL</sequence>
<keyword evidence="4 6" id="KW-0964">Secreted</keyword>
<keyword evidence="3 6" id="KW-0134">Cell wall</keyword>
<keyword evidence="6" id="KW-0732">Signal</keyword>
<evidence type="ECO:0000313" key="8">
    <source>
        <dbReference type="Proteomes" id="UP000290288"/>
    </source>
</evidence>
<dbReference type="Pfam" id="PF01185">
    <property type="entry name" value="Hydrophobin"/>
    <property type="match status" value="1"/>
</dbReference>
<proteinExistence type="inferred from homology"/>
<dbReference type="InterPro" id="IPR001338">
    <property type="entry name" value="Class_I_Hydrophobin"/>
</dbReference>
<comment type="caution">
    <text evidence="7">The sequence shown here is derived from an EMBL/GenBank/DDBJ whole genome shotgun (WGS) entry which is preliminary data.</text>
</comment>
<evidence type="ECO:0000256" key="4">
    <source>
        <dbReference type="ARBA" id="ARBA00022525"/>
    </source>
</evidence>
<reference evidence="7 8" key="1">
    <citation type="submission" date="2019-01" db="EMBL/GenBank/DDBJ databases">
        <title>Draft genome sequence of Psathyrella aberdarensis IHI B618.</title>
        <authorList>
            <person name="Buettner E."/>
            <person name="Kellner H."/>
        </authorList>
    </citation>
    <scope>NUCLEOTIDE SEQUENCE [LARGE SCALE GENOMIC DNA]</scope>
    <source>
        <strain evidence="7 8">IHI B618</strain>
    </source>
</reference>
<comment type="similarity">
    <text evidence="2 6">Belongs to the fungal hydrophobin family.</text>
</comment>
<dbReference type="EMBL" id="SDEE01000191">
    <property type="protein sequence ID" value="RXW19634.1"/>
    <property type="molecule type" value="Genomic_DNA"/>
</dbReference>
<evidence type="ECO:0000256" key="6">
    <source>
        <dbReference type="RuleBase" id="RU365009"/>
    </source>
</evidence>
<evidence type="ECO:0000256" key="3">
    <source>
        <dbReference type="ARBA" id="ARBA00022512"/>
    </source>
</evidence>
<accession>A0A4Q2DL69</accession>
<dbReference type="Proteomes" id="UP000290288">
    <property type="component" value="Unassembled WGS sequence"/>
</dbReference>
<dbReference type="CDD" id="cd23507">
    <property type="entry name" value="hydrophobin_I"/>
    <property type="match status" value="1"/>
</dbReference>
<feature type="signal peptide" evidence="6">
    <location>
        <begin position="1"/>
        <end position="20"/>
    </location>
</feature>
<keyword evidence="8" id="KW-1185">Reference proteome</keyword>
<evidence type="ECO:0000256" key="1">
    <source>
        <dbReference type="ARBA" id="ARBA00004191"/>
    </source>
</evidence>
<evidence type="ECO:0000313" key="7">
    <source>
        <dbReference type="EMBL" id="RXW19634.1"/>
    </source>
</evidence>
<evidence type="ECO:0000256" key="5">
    <source>
        <dbReference type="ARBA" id="ARBA00023157"/>
    </source>
</evidence>
<keyword evidence="5 6" id="KW-1015">Disulfide bond</keyword>
<evidence type="ECO:0000256" key="2">
    <source>
        <dbReference type="ARBA" id="ARBA00010446"/>
    </source>
</evidence>
<dbReference type="STRING" id="2316362.A0A4Q2DL69"/>
<name>A0A4Q2DL69_9AGAR</name>
<dbReference type="GO" id="GO:0009277">
    <property type="term" value="C:fungal-type cell wall"/>
    <property type="evidence" value="ECO:0007669"/>
    <property type="project" value="InterPro"/>
</dbReference>
<gene>
    <name evidence="7" type="ORF">EST38_g6219</name>
</gene>
<dbReference type="OrthoDB" id="4225815at2759"/>
<feature type="chain" id="PRO_5020926563" description="Hydrophobin" evidence="6">
    <location>
        <begin position="21"/>
        <end position="108"/>
    </location>
</feature>
<dbReference type="AlphaFoldDB" id="A0A4Q2DL69"/>
<comment type="subcellular location">
    <subcellularLocation>
        <location evidence="1 6">Secreted</location>
        <location evidence="1 6">Cell wall</location>
    </subcellularLocation>
</comment>
<dbReference type="SMART" id="SM00075">
    <property type="entry name" value="HYDRO"/>
    <property type="match status" value="1"/>
</dbReference>
<organism evidence="7 8">
    <name type="scientific">Candolleomyces aberdarensis</name>
    <dbReference type="NCBI Taxonomy" id="2316362"/>
    <lineage>
        <taxon>Eukaryota</taxon>
        <taxon>Fungi</taxon>
        <taxon>Dikarya</taxon>
        <taxon>Basidiomycota</taxon>
        <taxon>Agaricomycotina</taxon>
        <taxon>Agaricomycetes</taxon>
        <taxon>Agaricomycetidae</taxon>
        <taxon>Agaricales</taxon>
        <taxon>Agaricineae</taxon>
        <taxon>Psathyrellaceae</taxon>
        <taxon>Candolleomyces</taxon>
    </lineage>
</organism>